<dbReference type="AlphaFoldDB" id="A0A9P5N5P3"/>
<sequence>MSHPGPSNKQKQTARTRPLPVVDLERDCRPVTVRPNDPLRSRSAQDALVPIENVPALGSIRAFSPLPLPLPALHPSSSTKILEPPRLSSPPPRPCTPPKNMAAPDLSRFLSALHDPPRPSKPVSRTRIALATDLWTEGGRADVLALTLEQHGVQYATPMEKAVRRGLEVSPRKAGIGKEIRYPRGGLAEQASQVIGKKSTALSLWRKSTPSPESASMHVQIEEILNSSKPPQRGGTGMLLCLARCRARKGNESVLVLFSVAAHDAKDMAMTALGVGRSVALWEPLDEVVGVYLCSRFVEM</sequence>
<feature type="region of interest" description="Disordered" evidence="1">
    <location>
        <begin position="77"/>
        <end position="103"/>
    </location>
</feature>
<dbReference type="Proteomes" id="UP000759537">
    <property type="component" value="Unassembled WGS sequence"/>
</dbReference>
<proteinExistence type="predicted"/>
<accession>A0A9P5N5P3</accession>
<dbReference type="OrthoDB" id="3215163at2759"/>
<evidence type="ECO:0000313" key="2">
    <source>
        <dbReference type="EMBL" id="KAF8486941.1"/>
    </source>
</evidence>
<evidence type="ECO:0000313" key="3">
    <source>
        <dbReference type="Proteomes" id="UP000759537"/>
    </source>
</evidence>
<protein>
    <submittedName>
        <fullName evidence="2">Uncharacterized protein</fullName>
    </submittedName>
</protein>
<gene>
    <name evidence="2" type="ORF">DFH94DRAFT_702100</name>
</gene>
<evidence type="ECO:0000256" key="1">
    <source>
        <dbReference type="SAM" id="MobiDB-lite"/>
    </source>
</evidence>
<feature type="region of interest" description="Disordered" evidence="1">
    <location>
        <begin position="1"/>
        <end position="44"/>
    </location>
</feature>
<organism evidence="2 3">
    <name type="scientific">Russula ochroleuca</name>
    <dbReference type="NCBI Taxonomy" id="152965"/>
    <lineage>
        <taxon>Eukaryota</taxon>
        <taxon>Fungi</taxon>
        <taxon>Dikarya</taxon>
        <taxon>Basidiomycota</taxon>
        <taxon>Agaricomycotina</taxon>
        <taxon>Agaricomycetes</taxon>
        <taxon>Russulales</taxon>
        <taxon>Russulaceae</taxon>
        <taxon>Russula</taxon>
    </lineage>
</organism>
<dbReference type="EMBL" id="WHVB01000001">
    <property type="protein sequence ID" value="KAF8486941.1"/>
    <property type="molecule type" value="Genomic_DNA"/>
</dbReference>
<reference evidence="2" key="2">
    <citation type="journal article" date="2020" name="Nat. Commun.">
        <title>Large-scale genome sequencing of mycorrhizal fungi provides insights into the early evolution of symbiotic traits.</title>
        <authorList>
            <person name="Miyauchi S."/>
            <person name="Kiss E."/>
            <person name="Kuo A."/>
            <person name="Drula E."/>
            <person name="Kohler A."/>
            <person name="Sanchez-Garcia M."/>
            <person name="Morin E."/>
            <person name="Andreopoulos B."/>
            <person name="Barry K.W."/>
            <person name="Bonito G."/>
            <person name="Buee M."/>
            <person name="Carver A."/>
            <person name="Chen C."/>
            <person name="Cichocki N."/>
            <person name="Clum A."/>
            <person name="Culley D."/>
            <person name="Crous P.W."/>
            <person name="Fauchery L."/>
            <person name="Girlanda M."/>
            <person name="Hayes R.D."/>
            <person name="Keri Z."/>
            <person name="LaButti K."/>
            <person name="Lipzen A."/>
            <person name="Lombard V."/>
            <person name="Magnuson J."/>
            <person name="Maillard F."/>
            <person name="Murat C."/>
            <person name="Nolan M."/>
            <person name="Ohm R.A."/>
            <person name="Pangilinan J."/>
            <person name="Pereira M.F."/>
            <person name="Perotto S."/>
            <person name="Peter M."/>
            <person name="Pfister S."/>
            <person name="Riley R."/>
            <person name="Sitrit Y."/>
            <person name="Stielow J.B."/>
            <person name="Szollosi G."/>
            <person name="Zifcakova L."/>
            <person name="Stursova M."/>
            <person name="Spatafora J.W."/>
            <person name="Tedersoo L."/>
            <person name="Vaario L.M."/>
            <person name="Yamada A."/>
            <person name="Yan M."/>
            <person name="Wang P."/>
            <person name="Xu J."/>
            <person name="Bruns T."/>
            <person name="Baldrian P."/>
            <person name="Vilgalys R."/>
            <person name="Dunand C."/>
            <person name="Henrissat B."/>
            <person name="Grigoriev I.V."/>
            <person name="Hibbett D."/>
            <person name="Nagy L.G."/>
            <person name="Martin F.M."/>
        </authorList>
    </citation>
    <scope>NUCLEOTIDE SEQUENCE</scope>
    <source>
        <strain evidence="2">Prilba</strain>
    </source>
</reference>
<feature type="compositionally biased region" description="Polar residues" evidence="1">
    <location>
        <begin position="1"/>
        <end position="15"/>
    </location>
</feature>
<name>A0A9P5N5P3_9AGAM</name>
<comment type="caution">
    <text evidence="2">The sequence shown here is derived from an EMBL/GenBank/DDBJ whole genome shotgun (WGS) entry which is preliminary data.</text>
</comment>
<feature type="compositionally biased region" description="Pro residues" evidence="1">
    <location>
        <begin position="87"/>
        <end position="97"/>
    </location>
</feature>
<reference evidence="2" key="1">
    <citation type="submission" date="2019-10" db="EMBL/GenBank/DDBJ databases">
        <authorList>
            <consortium name="DOE Joint Genome Institute"/>
            <person name="Kuo A."/>
            <person name="Miyauchi S."/>
            <person name="Kiss E."/>
            <person name="Drula E."/>
            <person name="Kohler A."/>
            <person name="Sanchez-Garcia M."/>
            <person name="Andreopoulos B."/>
            <person name="Barry K.W."/>
            <person name="Bonito G."/>
            <person name="Buee M."/>
            <person name="Carver A."/>
            <person name="Chen C."/>
            <person name="Cichocki N."/>
            <person name="Clum A."/>
            <person name="Culley D."/>
            <person name="Crous P.W."/>
            <person name="Fauchery L."/>
            <person name="Girlanda M."/>
            <person name="Hayes R."/>
            <person name="Keri Z."/>
            <person name="LaButti K."/>
            <person name="Lipzen A."/>
            <person name="Lombard V."/>
            <person name="Magnuson J."/>
            <person name="Maillard F."/>
            <person name="Morin E."/>
            <person name="Murat C."/>
            <person name="Nolan M."/>
            <person name="Ohm R."/>
            <person name="Pangilinan J."/>
            <person name="Pereira M."/>
            <person name="Perotto S."/>
            <person name="Peter M."/>
            <person name="Riley R."/>
            <person name="Sitrit Y."/>
            <person name="Stielow B."/>
            <person name="Szollosi G."/>
            <person name="Zifcakova L."/>
            <person name="Stursova M."/>
            <person name="Spatafora J.W."/>
            <person name="Tedersoo L."/>
            <person name="Vaario L.-M."/>
            <person name="Yamada A."/>
            <person name="Yan M."/>
            <person name="Wang P."/>
            <person name="Xu J."/>
            <person name="Bruns T."/>
            <person name="Baldrian P."/>
            <person name="Vilgalys R."/>
            <person name="Henrissat B."/>
            <person name="Grigoriev I.V."/>
            <person name="Hibbett D."/>
            <person name="Nagy L.G."/>
            <person name="Martin F.M."/>
        </authorList>
    </citation>
    <scope>NUCLEOTIDE SEQUENCE</scope>
    <source>
        <strain evidence="2">Prilba</strain>
    </source>
</reference>
<keyword evidence="3" id="KW-1185">Reference proteome</keyword>